<keyword evidence="2" id="KW-0378">Hydrolase</keyword>
<dbReference type="PANTHER" id="PTHR44533">
    <property type="entry name" value="DEAD/H RNA HELICASE, PUTATIVE-RELATED"/>
    <property type="match status" value="1"/>
</dbReference>
<dbReference type="GO" id="GO:0005524">
    <property type="term" value="F:ATP binding"/>
    <property type="evidence" value="ECO:0007669"/>
    <property type="project" value="UniProtKB-KW"/>
</dbReference>
<evidence type="ECO:0000256" key="5">
    <source>
        <dbReference type="SAM" id="Coils"/>
    </source>
</evidence>
<evidence type="ECO:0000256" key="1">
    <source>
        <dbReference type="ARBA" id="ARBA00022741"/>
    </source>
</evidence>
<evidence type="ECO:0000259" key="7">
    <source>
        <dbReference type="PROSITE" id="PS51192"/>
    </source>
</evidence>
<dbReference type="InterPro" id="IPR052431">
    <property type="entry name" value="SKI2_subfamily_helicases"/>
</dbReference>
<evidence type="ECO:0000259" key="8">
    <source>
        <dbReference type="PROSITE" id="PS51194"/>
    </source>
</evidence>
<accession>A0A1Q9EMT2</accession>
<gene>
    <name evidence="9" type="primary">DDX60</name>
    <name evidence="9" type="ORF">AK812_SmicGene7704</name>
</gene>
<evidence type="ECO:0000313" key="9">
    <source>
        <dbReference type="EMBL" id="OLQ08730.1"/>
    </source>
</evidence>
<dbReference type="PANTHER" id="PTHR44533:SF4">
    <property type="entry name" value="DEAD_H RNA HELICASE, PUTATIVE-RELATED"/>
    <property type="match status" value="1"/>
</dbReference>
<protein>
    <submittedName>
        <fullName evidence="9">Putative ATP-dependent RNA helicase DDX60</fullName>
    </submittedName>
</protein>
<dbReference type="Pfam" id="PF00270">
    <property type="entry name" value="DEAD"/>
    <property type="match status" value="1"/>
</dbReference>
<dbReference type="GO" id="GO:0005737">
    <property type="term" value="C:cytoplasm"/>
    <property type="evidence" value="ECO:0007669"/>
    <property type="project" value="TreeGrafter"/>
</dbReference>
<dbReference type="EMBL" id="LSRX01000111">
    <property type="protein sequence ID" value="OLQ08730.1"/>
    <property type="molecule type" value="Genomic_DNA"/>
</dbReference>
<dbReference type="InterPro" id="IPR011545">
    <property type="entry name" value="DEAD/DEAH_box_helicase_dom"/>
</dbReference>
<dbReference type="PROSITE" id="PS51192">
    <property type="entry name" value="HELICASE_ATP_BIND_1"/>
    <property type="match status" value="1"/>
</dbReference>
<dbReference type="GO" id="GO:0003676">
    <property type="term" value="F:nucleic acid binding"/>
    <property type="evidence" value="ECO:0007669"/>
    <property type="project" value="InterPro"/>
</dbReference>
<dbReference type="GO" id="GO:0016787">
    <property type="term" value="F:hydrolase activity"/>
    <property type="evidence" value="ECO:0007669"/>
    <property type="project" value="UniProtKB-KW"/>
</dbReference>
<evidence type="ECO:0000256" key="6">
    <source>
        <dbReference type="SAM" id="MobiDB-lite"/>
    </source>
</evidence>
<evidence type="ECO:0000313" key="10">
    <source>
        <dbReference type="Proteomes" id="UP000186817"/>
    </source>
</evidence>
<keyword evidence="10" id="KW-1185">Reference proteome</keyword>
<feature type="region of interest" description="Disordered" evidence="6">
    <location>
        <begin position="685"/>
        <end position="732"/>
    </location>
</feature>
<dbReference type="InterPro" id="IPR027417">
    <property type="entry name" value="P-loop_NTPase"/>
</dbReference>
<dbReference type="PROSITE" id="PS51194">
    <property type="entry name" value="HELICASE_CTER"/>
    <property type="match status" value="1"/>
</dbReference>
<dbReference type="SUPFAM" id="SSF52540">
    <property type="entry name" value="P-loop containing nucleoside triphosphate hydrolases"/>
    <property type="match status" value="1"/>
</dbReference>
<name>A0A1Q9EMT2_SYMMI</name>
<comment type="caution">
    <text evidence="9">The sequence shown here is derived from an EMBL/GenBank/DDBJ whole genome shotgun (WGS) entry which is preliminary data.</text>
</comment>
<keyword evidence="3 9" id="KW-0347">Helicase</keyword>
<dbReference type="InterPro" id="IPR001650">
    <property type="entry name" value="Helicase_C-like"/>
</dbReference>
<proteinExistence type="predicted"/>
<feature type="domain" description="Helicase C-terminal" evidence="8">
    <location>
        <begin position="1321"/>
        <end position="1480"/>
    </location>
</feature>
<sequence>MDDGSSDSDAESKAEDESSDSGDQSCQSGADDVVTDTAAMQELADATCSKTRILPQPEKLASVLTKWHDSVRCIGIDILSCLGSAAATLIDGTALFRQVGSDLLVDWMHGGQVLHAVYLAEKLLSHIVEKDVSVCLFFFEEDWTSLPLSLQRLLWLVLCDHFQRASSSNRADEVPVSRIRTVLLPGSFLNKQGRDSFEKLVLRCTPSCVITDFGRPAPLTPHCGREASQEALSFETLETEFPGLRSCLFVHWLHSLDLQVLDIESLDVAGPRFIGNLLEPVLSPQRRAKMLPKLISILSKSTQEYAVWKTTLDDSSRMETSIRLASGRLALKRLLGHAFETGREASIPTLIPLSAAFTWSLAALEVFTLDARRVSDADLPCLPDALGVPRFLLQLHDALSEAILCIRQSHPDAFDGTSADLFDGRVFHRLAWECLQTDDVDAVCKRNPFSTDLSSALELASRVWSDNAPDGTGSLMNALHGLRGLAPAFQPEPRESCKESPEMGELVSVAGAPLARLAVADLLQQVDGDGSLPDRSVLPAYQPHHYHAGTPLEVEPDAYQAALAVLKSTRVLRLDAPTKMSILLQFLTDDGVVRVHKDRKVPRWMYQVRTKFVEFRLQSFTDSSRSDEPLKDLAELKVLLSAAQYPVTLNFNMAMSQAAVDRRGHQAAAKNQHFLESLLEGSPVTRQTIVTGSSPDDARRKETASSPGKKGSPQRSADRVRQQTSAAQQDKLLKQKAEQVKQLIEDLKATPQSGNRTKAVESFASSLRRCWEEGAKAPALKGIKHWLKESEGLDEKKADGFGRQTFLTIQAVLRMCGGVDGLQREDGGSELLQAMAKLADKHLGMPDLAAHLGRSKAKERRKASVCPFRFQLGVVPEHLARPAGTHDPRLQFKPDAWQVRLLDVVDERQSALVLAPTASGKTFISFYIMEKTLRADDAGLVVYICPTKALANQVYAEIGARYSKEFTNRPDRHFCGIFTRDQRDHALDCQVLVTVPECFLIYFLSPTQECSNWVGRLQYAIVDEVHCLGEENGRVWEQLLSLVPCPLVALSATLGKSDCFVSWLKSLEEHRGRQLHVVTHHGRFNDLQPWVFDGQDLHRLHPAFALKPASGDEVPCQGLTLIPEDCLQLCDTMLESTACKGEGKKLAPEVYFSSLPDGTWNLSMQNARDWATDVAKYFDSMTREDHVRIIKEVGAVTLKAFNRADQDLDGGEMAYLTGRIGTLVRQLRESGMLPAICFHNSRTGCEILAEHLLRDVVSQEKELKKKEKVPEKLEAIARRFDELKKGLQRVEKALDKRDGKLPADLTSQELASKKEWDSLVAEEEKLREIRHEFTFMPSGQFVMTQEALEEEFKVNGPYYPFDKANQLHCLLLRGIGVHHAGLRSEYRKAVERLFRTRKLGLVVSTSTLALGINMPSKTSIFAGDSIHLTQMQFLQEAGRAGRRGFDLRGHIVFFGLHSRKVQKLLRGELPQLRGNVGVLNASLALRLALKAQAVVSDKEQLAAAAAATQRLLSLPLFCPSPITKIQQNLIFCFYMQQLQHDQLLDQKFQGTGFAGFAAHIFWQDPGNFVMVALLQEKGLLRDLCTGPRDALMAVLCRLFCRLPLQPWMRRSMALKHARGLRSSSVVCLPTLPTRVQEAVQKHNDLILQAVVHRLRCFIQRGAMDTVPHDRLPLTWARPCSPSVRHPSPLLRSPFVALSGHGECFESFEQLCSTVHEDFRLHRSMFPVVNPTGHLNAYLYDFYRHGQKNALIQSNKIPKSFLYVLLEDFSFLLKALATAAKYRADRCEGGELADVEVVSALAAVSSEFEASFRALGRRM</sequence>
<dbReference type="SMART" id="SM00490">
    <property type="entry name" value="HELICc"/>
    <property type="match status" value="1"/>
</dbReference>
<evidence type="ECO:0000256" key="4">
    <source>
        <dbReference type="ARBA" id="ARBA00022840"/>
    </source>
</evidence>
<reference evidence="9 10" key="1">
    <citation type="submission" date="2016-02" db="EMBL/GenBank/DDBJ databases">
        <title>Genome analysis of coral dinoflagellate symbionts highlights evolutionary adaptations to a symbiotic lifestyle.</title>
        <authorList>
            <person name="Aranda M."/>
            <person name="Li Y."/>
            <person name="Liew Y.J."/>
            <person name="Baumgarten S."/>
            <person name="Simakov O."/>
            <person name="Wilson M."/>
            <person name="Piel J."/>
            <person name="Ashoor H."/>
            <person name="Bougouffa S."/>
            <person name="Bajic V.B."/>
            <person name="Ryu T."/>
            <person name="Ravasi T."/>
            <person name="Bayer T."/>
            <person name="Micklem G."/>
            <person name="Kim H."/>
            <person name="Bhak J."/>
            <person name="Lajeunesse T.C."/>
            <person name="Voolstra C.R."/>
        </authorList>
    </citation>
    <scope>NUCLEOTIDE SEQUENCE [LARGE SCALE GENOMIC DNA]</scope>
    <source>
        <strain evidence="9 10">CCMP2467</strain>
    </source>
</reference>
<dbReference type="GO" id="GO:0004386">
    <property type="term" value="F:helicase activity"/>
    <property type="evidence" value="ECO:0007669"/>
    <property type="project" value="UniProtKB-KW"/>
</dbReference>
<evidence type="ECO:0000256" key="2">
    <source>
        <dbReference type="ARBA" id="ARBA00022801"/>
    </source>
</evidence>
<keyword evidence="5" id="KW-0175">Coiled coil</keyword>
<dbReference type="InterPro" id="IPR014001">
    <property type="entry name" value="Helicase_ATP-bd"/>
</dbReference>
<dbReference type="OrthoDB" id="64767at2759"/>
<keyword evidence="4" id="KW-0067">ATP-binding</keyword>
<feature type="domain" description="Helicase ATP-binding" evidence="7">
    <location>
        <begin position="902"/>
        <end position="1072"/>
    </location>
</feature>
<keyword evidence="1" id="KW-0547">Nucleotide-binding</keyword>
<feature type="compositionally biased region" description="Polar residues" evidence="6">
    <location>
        <begin position="685"/>
        <end position="694"/>
    </location>
</feature>
<dbReference type="Pfam" id="PF00271">
    <property type="entry name" value="Helicase_C"/>
    <property type="match status" value="1"/>
</dbReference>
<dbReference type="Gene3D" id="3.40.50.300">
    <property type="entry name" value="P-loop containing nucleotide triphosphate hydrolases"/>
    <property type="match status" value="2"/>
</dbReference>
<dbReference type="FunFam" id="3.40.50.300:FF:001039">
    <property type="entry name" value="ATP-dependent RNA helicase DDX60"/>
    <property type="match status" value="1"/>
</dbReference>
<feature type="coiled-coil region" evidence="5">
    <location>
        <begin position="1249"/>
        <end position="1293"/>
    </location>
</feature>
<feature type="region of interest" description="Disordered" evidence="6">
    <location>
        <begin position="1"/>
        <end position="30"/>
    </location>
</feature>
<dbReference type="SMART" id="SM00487">
    <property type="entry name" value="DEXDc"/>
    <property type="match status" value="1"/>
</dbReference>
<feature type="compositionally biased region" description="Low complexity" evidence="6">
    <location>
        <begin position="21"/>
        <end position="30"/>
    </location>
</feature>
<organism evidence="9 10">
    <name type="scientific">Symbiodinium microadriaticum</name>
    <name type="common">Dinoflagellate</name>
    <name type="synonym">Zooxanthella microadriatica</name>
    <dbReference type="NCBI Taxonomy" id="2951"/>
    <lineage>
        <taxon>Eukaryota</taxon>
        <taxon>Sar</taxon>
        <taxon>Alveolata</taxon>
        <taxon>Dinophyceae</taxon>
        <taxon>Suessiales</taxon>
        <taxon>Symbiodiniaceae</taxon>
        <taxon>Symbiodinium</taxon>
    </lineage>
</organism>
<evidence type="ECO:0000256" key="3">
    <source>
        <dbReference type="ARBA" id="ARBA00022806"/>
    </source>
</evidence>
<dbReference type="Proteomes" id="UP000186817">
    <property type="component" value="Unassembled WGS sequence"/>
</dbReference>